<protein>
    <submittedName>
        <fullName evidence="4">Mnd1-like protein</fullName>
    </submittedName>
</protein>
<dbReference type="RefSeq" id="XP_033461597.1">
    <property type="nucleotide sequence ID" value="XM_033606372.1"/>
</dbReference>
<dbReference type="GeneID" id="54364172"/>
<feature type="domain" description="Mnd1 HTH" evidence="2">
    <location>
        <begin position="18"/>
        <end position="74"/>
    </location>
</feature>
<reference evidence="4" key="2">
    <citation type="submission" date="2020-04" db="EMBL/GenBank/DDBJ databases">
        <authorList>
            <consortium name="NCBI Genome Project"/>
        </authorList>
    </citation>
    <scope>NUCLEOTIDE SEQUENCE</scope>
    <source>
        <strain evidence="4">CBS 342.82</strain>
    </source>
</reference>
<accession>A0A6J3M934</accession>
<dbReference type="Pfam" id="PF03962">
    <property type="entry name" value="Mnd1"/>
    <property type="match status" value="1"/>
</dbReference>
<dbReference type="InterPro" id="IPR040453">
    <property type="entry name" value="Mnd1_HTH"/>
</dbReference>
<dbReference type="OrthoDB" id="9978204at2759"/>
<evidence type="ECO:0000313" key="3">
    <source>
        <dbReference type="Proteomes" id="UP000504637"/>
    </source>
</evidence>
<reference evidence="4" key="1">
    <citation type="submission" date="2020-01" db="EMBL/GenBank/DDBJ databases">
        <authorList>
            <consortium name="DOE Joint Genome Institute"/>
            <person name="Haridas S."/>
            <person name="Albert R."/>
            <person name="Binder M."/>
            <person name="Bloem J."/>
            <person name="Labutti K."/>
            <person name="Salamov A."/>
            <person name="Andreopoulos B."/>
            <person name="Baker S.E."/>
            <person name="Barry K."/>
            <person name="Bills G."/>
            <person name="Bluhm B.H."/>
            <person name="Cannon C."/>
            <person name="Castanera R."/>
            <person name="Culley D.E."/>
            <person name="Daum C."/>
            <person name="Ezra D."/>
            <person name="Gonzalez J.B."/>
            <person name="Henrissat B."/>
            <person name="Kuo A."/>
            <person name="Liang C."/>
            <person name="Lipzen A."/>
            <person name="Lutzoni F."/>
            <person name="Magnuson J."/>
            <person name="Mondo S."/>
            <person name="Nolan M."/>
            <person name="Ohm R."/>
            <person name="Pangilinan J."/>
            <person name="Park H.-J."/>
            <person name="Ramirez L."/>
            <person name="Alfaro M."/>
            <person name="Sun H."/>
            <person name="Tritt A."/>
            <person name="Yoshinaga Y."/>
            <person name="Zwiers L.-H."/>
            <person name="Turgeon B.G."/>
            <person name="Goodwin S.B."/>
            <person name="Spatafora J.W."/>
            <person name="Crous P.W."/>
            <person name="Grigoriev I.V."/>
        </authorList>
    </citation>
    <scope>NUCLEOTIDE SEQUENCE</scope>
    <source>
        <strain evidence="4">CBS 342.82</strain>
    </source>
</reference>
<keyword evidence="3" id="KW-1185">Reference proteome</keyword>
<evidence type="ECO:0000256" key="1">
    <source>
        <dbReference type="SAM" id="MobiDB-lite"/>
    </source>
</evidence>
<dbReference type="Proteomes" id="UP000504637">
    <property type="component" value="Unplaced"/>
</dbReference>
<sequence length="234" mass="25963">MAPKVTCNPTKLASVVGYLQRSRVAHSIKDLEKHLPSVASINGMQVKDYLQVLSDDNRIHVEKIGSGNWYWSFALQELKARQAGRDAAQATHSKQLAAVEDLRARHAEAIAQRKDEEAAMATAAGEHEHNQDPDGSDQTDSRETLLARQSVLIAETAALRTYLAAYSDDDPSLLQDKKAQTHNLANQARAYTDDIYSLESWFRRMGADEHLAALRATFYGSELDAESGQLRDLD</sequence>
<evidence type="ECO:0000259" key="2">
    <source>
        <dbReference type="Pfam" id="PF03962"/>
    </source>
</evidence>
<organism evidence="4">
    <name type="scientific">Dissoconium aciculare CBS 342.82</name>
    <dbReference type="NCBI Taxonomy" id="1314786"/>
    <lineage>
        <taxon>Eukaryota</taxon>
        <taxon>Fungi</taxon>
        <taxon>Dikarya</taxon>
        <taxon>Ascomycota</taxon>
        <taxon>Pezizomycotina</taxon>
        <taxon>Dothideomycetes</taxon>
        <taxon>Dothideomycetidae</taxon>
        <taxon>Mycosphaerellales</taxon>
        <taxon>Dissoconiaceae</taxon>
        <taxon>Dissoconium</taxon>
    </lineage>
</organism>
<evidence type="ECO:0000313" key="4">
    <source>
        <dbReference type="RefSeq" id="XP_033461597.1"/>
    </source>
</evidence>
<reference evidence="4" key="3">
    <citation type="submission" date="2025-08" db="UniProtKB">
        <authorList>
            <consortium name="RefSeq"/>
        </authorList>
    </citation>
    <scope>IDENTIFICATION</scope>
    <source>
        <strain evidence="4">CBS 342.82</strain>
    </source>
</reference>
<proteinExistence type="predicted"/>
<dbReference type="AlphaFoldDB" id="A0A6J3M934"/>
<name>A0A6J3M934_9PEZI</name>
<gene>
    <name evidence="4" type="ORF">K489DRAFT_387990</name>
</gene>
<feature type="region of interest" description="Disordered" evidence="1">
    <location>
        <begin position="113"/>
        <end position="141"/>
    </location>
</feature>